<protein>
    <submittedName>
        <fullName evidence="1">Uncharacterized protein</fullName>
    </submittedName>
</protein>
<dbReference type="RefSeq" id="WP_254752293.1">
    <property type="nucleotide sequence ID" value="NZ_JANCLV010000015.1"/>
</dbReference>
<dbReference type="Proteomes" id="UP001524318">
    <property type="component" value="Unassembled WGS sequence"/>
</dbReference>
<dbReference type="EMBL" id="JANCLV010000015">
    <property type="protein sequence ID" value="MCP9001532.1"/>
    <property type="molecule type" value="Genomic_DNA"/>
</dbReference>
<reference evidence="1 2" key="1">
    <citation type="submission" date="2022-06" db="EMBL/GenBank/DDBJ databases">
        <title>Pseudarthrobacter sp. strain RMG13 Genome sequencing and assembly.</title>
        <authorList>
            <person name="Kim I."/>
        </authorList>
    </citation>
    <scope>NUCLEOTIDE SEQUENCE [LARGE SCALE GENOMIC DNA]</scope>
    <source>
        <strain evidence="1 2">RMG13</strain>
    </source>
</reference>
<proteinExistence type="predicted"/>
<evidence type="ECO:0000313" key="2">
    <source>
        <dbReference type="Proteomes" id="UP001524318"/>
    </source>
</evidence>
<name>A0ABT1LST9_9MICC</name>
<sequence>MNPSPAQAQRAPAGQTRRIGEGLAVQGEGVQDAGPDIKSWLQRTGLLKS</sequence>
<gene>
    <name evidence="1" type="ORF">NFC73_17625</name>
</gene>
<organism evidence="1 2">
    <name type="scientific">Pseudarthrobacter humi</name>
    <dbReference type="NCBI Taxonomy" id="2952523"/>
    <lineage>
        <taxon>Bacteria</taxon>
        <taxon>Bacillati</taxon>
        <taxon>Actinomycetota</taxon>
        <taxon>Actinomycetes</taxon>
        <taxon>Micrococcales</taxon>
        <taxon>Micrococcaceae</taxon>
        <taxon>Pseudarthrobacter</taxon>
    </lineage>
</organism>
<keyword evidence="2" id="KW-1185">Reference proteome</keyword>
<comment type="caution">
    <text evidence="1">The sequence shown here is derived from an EMBL/GenBank/DDBJ whole genome shotgun (WGS) entry which is preliminary data.</text>
</comment>
<accession>A0ABT1LST9</accession>
<evidence type="ECO:0000313" key="1">
    <source>
        <dbReference type="EMBL" id="MCP9001532.1"/>
    </source>
</evidence>